<dbReference type="Proteomes" id="UP000198286">
    <property type="component" value="Chromosome"/>
</dbReference>
<sequence length="107" mass="11697">MVRHEGGRWDVGIKAAAVYVERISDSDERLFEDSLAAEEARDLAGLLTKYADKLDEATYSDKAKEAGEGEESAKAEESEESDESEKAEESEDSDGPEDSDESDKSSD</sequence>
<feature type="region of interest" description="Disordered" evidence="1">
    <location>
        <begin position="52"/>
        <end position="107"/>
    </location>
</feature>
<evidence type="ECO:0000313" key="2">
    <source>
        <dbReference type="EMBL" id="ASL14103.1"/>
    </source>
</evidence>
<dbReference type="EMBL" id="JASZZX010000002">
    <property type="protein sequence ID" value="MDM3925249.1"/>
    <property type="molecule type" value="Genomic_DNA"/>
</dbReference>
<dbReference type="RefSeq" id="WP_020821967.1">
    <property type="nucleotide sequence ID" value="NZ_CAAHFL010000007.1"/>
</dbReference>
<dbReference type="EMBL" id="CP015267">
    <property type="protein sequence ID" value="ASL14103.1"/>
    <property type="molecule type" value="Genomic_DNA"/>
</dbReference>
<dbReference type="AlphaFoldDB" id="A0A222S3P8"/>
<organism evidence="2 4">
    <name type="scientific">Mycobacterium intracellulare subsp. chimaera</name>
    <dbReference type="NCBI Taxonomy" id="222805"/>
    <lineage>
        <taxon>Bacteria</taxon>
        <taxon>Bacillati</taxon>
        <taxon>Actinomycetota</taxon>
        <taxon>Actinomycetes</taxon>
        <taxon>Mycobacteriales</taxon>
        <taxon>Mycobacteriaceae</taxon>
        <taxon>Mycobacterium</taxon>
        <taxon>Mycobacterium avium complex (MAC)</taxon>
    </lineage>
</organism>
<gene>
    <name evidence="2" type="ORF">MYCOZU2_01672</name>
    <name evidence="3" type="ORF">QRB35_04325</name>
</gene>
<keyword evidence="5" id="KW-1185">Reference proteome</keyword>
<reference evidence="5" key="2">
    <citation type="submission" date="2023-06" db="EMBL/GenBank/DDBJ databases">
        <title>Itaconate inhibition of nontuberculous mycobacteria.</title>
        <authorList>
            <person name="Spilker T."/>
        </authorList>
    </citation>
    <scope>NUCLEOTIDE SEQUENCE [LARGE SCALE GENOMIC DNA]</scope>
    <source>
        <strain evidence="5">FLAC1071</strain>
    </source>
</reference>
<feature type="compositionally biased region" description="Acidic residues" evidence="1">
    <location>
        <begin position="77"/>
        <end position="101"/>
    </location>
</feature>
<evidence type="ECO:0000313" key="4">
    <source>
        <dbReference type="Proteomes" id="UP000198286"/>
    </source>
</evidence>
<reference evidence="3 5" key="3">
    <citation type="submission" date="2023-06" db="EMBL/GenBank/DDBJ databases">
        <title>Itaconate inhibition of nontuberculous mycobacteria.</title>
        <authorList>
            <person name="Breen P."/>
            <person name="Zimbric M."/>
            <person name="Caverly L."/>
        </authorList>
    </citation>
    <scope>NUCLEOTIDE SEQUENCE [LARGE SCALE GENOMIC DNA]</scope>
    <source>
        <strain evidence="3 5">FLAC1071</strain>
    </source>
</reference>
<name>A0A222S3P8_MYCIT</name>
<proteinExistence type="predicted"/>
<evidence type="ECO:0000313" key="5">
    <source>
        <dbReference type="Proteomes" id="UP001529272"/>
    </source>
</evidence>
<accession>A0A222S3P8</accession>
<reference evidence="2 4" key="1">
    <citation type="journal article" date="2017" name="Lancet Infect. Dis.">
        <title>Global outbreak of severe Mycobacterium chimaera disease after cardiac surgery: a molecular epidemiological study.</title>
        <authorList>
            <person name="van Ingen J."/>
            <person name="Kohl T."/>
            <person name="Kranzer K."/>
            <person name="Hasse B."/>
            <person name="Keller P."/>
            <person name="Szafranska A."/>
            <person name="Hillemann D."/>
            <person name="Chand M."/>
            <person name="Schreiber P."/>
            <person name="Sommerstein R."/>
            <person name="Berger C."/>
            <person name="Genoni M."/>
            <person name="Ruegg C."/>
            <person name="Troillet N."/>
            <person name="Widmer A.F."/>
            <person name="Becker S.L."/>
            <person name="Herrmann M."/>
            <person name="Eckmanns T."/>
            <person name="Haller S."/>
            <person name="Hoeller C."/>
            <person name="Debast S.B."/>
            <person name="Wolfhagen M.J."/>
            <person name="Hopman J."/>
            <person name="Kluytmans J."/>
            <person name="Langelaar M."/>
            <person name="Notermans D.W."/>
            <person name="ten Oever J."/>
            <person name="van den Barselaar P."/>
            <person name="Vonk A.B.A."/>
            <person name="Vos M.C."/>
            <person name="Ahmed N."/>
            <person name="Brown T."/>
            <person name="Crook D."/>
            <person name="Lamagni T."/>
            <person name="Phin N."/>
            <person name="Smith E.G."/>
            <person name="Zambon M."/>
            <person name="Serr A."/>
            <person name="Goetting T."/>
            <person name="Ebner W."/>
            <person name="Thuermer A."/>
            <person name="Utpatel C."/>
            <person name="Sproer C."/>
            <person name="Bunk B."/>
            <person name="Nubel U."/>
            <person name="Bloemberg G."/>
            <person name="Bottger E."/>
            <person name="Niemann S."/>
            <person name="Wagner D."/>
            <person name="Sax H."/>
        </authorList>
    </citation>
    <scope>NUCLEOTIDE SEQUENCE [LARGE SCALE GENOMIC DNA]</scope>
    <source>
        <strain evidence="2 4">ZUERICH-2</strain>
    </source>
</reference>
<protein>
    <submittedName>
        <fullName evidence="2">Uncharacterized protein</fullName>
    </submittedName>
</protein>
<evidence type="ECO:0000313" key="3">
    <source>
        <dbReference type="EMBL" id="MDM3925249.1"/>
    </source>
</evidence>
<dbReference type="Proteomes" id="UP001529272">
    <property type="component" value="Unassembled WGS sequence"/>
</dbReference>
<evidence type="ECO:0000256" key="1">
    <source>
        <dbReference type="SAM" id="MobiDB-lite"/>
    </source>
</evidence>
<reference evidence="3" key="4">
    <citation type="submission" date="2023-06" db="EMBL/GenBank/DDBJ databases">
        <authorList>
            <person name="Spilker T."/>
        </authorList>
    </citation>
    <scope>NUCLEOTIDE SEQUENCE</scope>
    <source>
        <strain evidence="3">FLAC1071</strain>
    </source>
</reference>
<feature type="compositionally biased region" description="Basic and acidic residues" evidence="1">
    <location>
        <begin position="52"/>
        <end position="76"/>
    </location>
</feature>